<dbReference type="EMBL" id="CP002580">
    <property type="protein sequence ID" value="AJK45520.1"/>
    <property type="molecule type" value="Genomic_DNA"/>
</dbReference>
<reference evidence="3" key="1">
    <citation type="submission" date="2011-03" db="EMBL/GenBank/DDBJ databases">
        <authorList>
            <person name="Voget S."/>
            <person name="Streit W.R."/>
            <person name="Jaeger K.E."/>
            <person name="Daniel R."/>
        </authorList>
    </citation>
    <scope>NUCLEOTIDE SEQUENCE [LARGE SCALE GENOMIC DNA]</scope>
    <source>
        <strain evidence="3">PG1</strain>
    </source>
</reference>
<evidence type="ECO:0000313" key="3">
    <source>
        <dbReference type="Proteomes" id="UP000031838"/>
    </source>
</evidence>
<keyword evidence="3" id="KW-1185">Reference proteome</keyword>
<evidence type="ECO:0008006" key="4">
    <source>
        <dbReference type="Google" id="ProtNLM"/>
    </source>
</evidence>
<gene>
    <name evidence="2" type="ORF">BGL_1c09930</name>
</gene>
<sequence length="156" mass="16032">MTDPFLPFSAGTQPVALRASATLRVALAAFVVLCAAAVAAGAAALPGRFMDQTGAMLVGMLSGAYLASVARRTSASRVPAALRIEAGSGALAVFDRGGRRVAFGPVVACTQWADCLLVFAIARERGRPVPFVVPADALDARAFRALSVYGRQATHG</sequence>
<dbReference type="KEGG" id="bgp:BGL_1c09930"/>
<evidence type="ECO:0000256" key="1">
    <source>
        <dbReference type="SAM" id="Phobius"/>
    </source>
</evidence>
<dbReference type="AlphaFoldDB" id="A0A0B6RWU1"/>
<evidence type="ECO:0000313" key="2">
    <source>
        <dbReference type="EMBL" id="AJK45520.1"/>
    </source>
</evidence>
<feature type="transmembrane region" description="Helical" evidence="1">
    <location>
        <begin position="49"/>
        <end position="67"/>
    </location>
</feature>
<reference evidence="2 3" key="2">
    <citation type="journal article" date="2016" name="Appl. Microbiol. Biotechnol.">
        <title>Mutations improving production and secretion of extracellular lipase by Burkholderia glumae PG1.</title>
        <authorList>
            <person name="Knapp A."/>
            <person name="Voget S."/>
            <person name="Gao R."/>
            <person name="Zaburannyi N."/>
            <person name="Krysciak D."/>
            <person name="Breuer M."/>
            <person name="Hauer B."/>
            <person name="Streit W.R."/>
            <person name="Muller R."/>
            <person name="Daniel R."/>
            <person name="Jaeger K.E."/>
        </authorList>
    </citation>
    <scope>NUCLEOTIDE SEQUENCE [LARGE SCALE GENOMIC DNA]</scope>
    <source>
        <strain evidence="2 3">PG1</strain>
    </source>
</reference>
<dbReference type="Proteomes" id="UP000031838">
    <property type="component" value="Chromosome 1"/>
</dbReference>
<organism evidence="2 3">
    <name type="scientific">Burkholderia plantarii</name>
    <dbReference type="NCBI Taxonomy" id="41899"/>
    <lineage>
        <taxon>Bacteria</taxon>
        <taxon>Pseudomonadati</taxon>
        <taxon>Pseudomonadota</taxon>
        <taxon>Betaproteobacteria</taxon>
        <taxon>Burkholderiales</taxon>
        <taxon>Burkholderiaceae</taxon>
        <taxon>Burkholderia</taxon>
    </lineage>
</organism>
<keyword evidence="1" id="KW-1133">Transmembrane helix</keyword>
<proteinExistence type="predicted"/>
<dbReference type="RefSeq" id="WP_042624227.1">
    <property type="nucleotide sequence ID" value="NZ_CP002580.1"/>
</dbReference>
<feature type="transmembrane region" description="Helical" evidence="1">
    <location>
        <begin position="21"/>
        <end position="43"/>
    </location>
</feature>
<protein>
    <recommendedName>
        <fullName evidence="4">Lipoprotein</fullName>
    </recommendedName>
</protein>
<accession>A0A0B6RWU1</accession>
<keyword evidence="1" id="KW-0812">Transmembrane</keyword>
<keyword evidence="1" id="KW-0472">Membrane</keyword>
<dbReference type="HOGENOM" id="CLU_146540_0_0_4"/>
<name>A0A0B6RWU1_BURPL</name>